<protein>
    <recommendedName>
        <fullName evidence="3">DUF393 domain-containing protein</fullName>
    </recommendedName>
</protein>
<comment type="caution">
    <text evidence="1">The sequence shown here is derived from an EMBL/GenBank/DDBJ whole genome shotgun (WGS) entry which is preliminary data.</text>
</comment>
<evidence type="ECO:0008006" key="3">
    <source>
        <dbReference type="Google" id="ProtNLM"/>
    </source>
</evidence>
<gene>
    <name evidence="1" type="ORF">GCM10008024_30700</name>
</gene>
<sequence length="153" mass="17422">MKGARRTASPGVPLRRLQIFGTCKRGLRLRLARQAPPVMLEAVTVWYDSGCPLCRREIALMRRLDRRGRITFVDAVGPDAASPIDRAEILARFHPREGDRLLSGAEAFAAMWRAIPLLRPLGILAGWRPLIPAFEWAYRRFLRIRPLLQKLLS</sequence>
<dbReference type="AlphaFoldDB" id="A0AAN4UTH7"/>
<dbReference type="GO" id="GO:0015035">
    <property type="term" value="F:protein-disulfide reductase activity"/>
    <property type="evidence" value="ECO:0007669"/>
    <property type="project" value="InterPro"/>
</dbReference>
<evidence type="ECO:0000313" key="1">
    <source>
        <dbReference type="EMBL" id="GHE04217.1"/>
    </source>
</evidence>
<evidence type="ECO:0000313" key="2">
    <source>
        <dbReference type="Proteomes" id="UP000634647"/>
    </source>
</evidence>
<reference evidence="1" key="1">
    <citation type="journal article" date="2014" name="Int. J. Syst. Evol. Microbiol.">
        <title>Complete genome sequence of Corynebacterium casei LMG S-19264T (=DSM 44701T), isolated from a smear-ripened cheese.</title>
        <authorList>
            <consortium name="US DOE Joint Genome Institute (JGI-PGF)"/>
            <person name="Walter F."/>
            <person name="Albersmeier A."/>
            <person name="Kalinowski J."/>
            <person name="Ruckert C."/>
        </authorList>
    </citation>
    <scope>NUCLEOTIDE SEQUENCE</scope>
    <source>
        <strain evidence="1">CGMCC 1.10859</strain>
    </source>
</reference>
<accession>A0AAN4UTH7</accession>
<dbReference type="Pfam" id="PF04134">
    <property type="entry name" value="DCC1-like"/>
    <property type="match status" value="1"/>
</dbReference>
<dbReference type="InterPro" id="IPR007263">
    <property type="entry name" value="DCC1-like"/>
</dbReference>
<dbReference type="Proteomes" id="UP000634647">
    <property type="component" value="Unassembled WGS sequence"/>
</dbReference>
<dbReference type="EMBL" id="BNAB01000015">
    <property type="protein sequence ID" value="GHE04217.1"/>
    <property type="molecule type" value="Genomic_DNA"/>
</dbReference>
<name>A0AAN4UTH7_9RHOB</name>
<proteinExistence type="predicted"/>
<reference evidence="1" key="2">
    <citation type="submission" date="2023-06" db="EMBL/GenBank/DDBJ databases">
        <authorList>
            <person name="Sun Q."/>
            <person name="Zhou Y."/>
        </authorList>
    </citation>
    <scope>NUCLEOTIDE SEQUENCE</scope>
    <source>
        <strain evidence="1">CGMCC 1.10859</strain>
    </source>
</reference>
<organism evidence="1 2">
    <name type="scientific">Allgaiera indica</name>
    <dbReference type="NCBI Taxonomy" id="765699"/>
    <lineage>
        <taxon>Bacteria</taxon>
        <taxon>Pseudomonadati</taxon>
        <taxon>Pseudomonadota</taxon>
        <taxon>Alphaproteobacteria</taxon>
        <taxon>Rhodobacterales</taxon>
        <taxon>Paracoccaceae</taxon>
        <taxon>Allgaiera</taxon>
    </lineage>
</organism>